<evidence type="ECO:0000313" key="1">
    <source>
        <dbReference type="EMBL" id="KAI3673182.1"/>
    </source>
</evidence>
<proteinExistence type="predicted"/>
<dbReference type="EMBL" id="CM042061">
    <property type="protein sequence ID" value="KAI3673182.1"/>
    <property type="molecule type" value="Genomic_DNA"/>
</dbReference>
<accession>A0ACB8XSC4</accession>
<sequence length="113" mass="12869">MVHTKLYQHDSLLVHDELKLAQLLSDQNAFIQETGSSSTWTRKQNKLFENALADQDENAPDRWQNIAKASGKTVEEVKKHYQELVDDLELIESGKVPLPNYENNNAANPKPEP</sequence>
<protein>
    <submittedName>
        <fullName evidence="1">Uncharacterized protein</fullName>
    </submittedName>
</protein>
<name>A0ACB8XSC4_ARCLA</name>
<gene>
    <name evidence="1" type="ORF">L6452_39298</name>
</gene>
<reference evidence="2" key="1">
    <citation type="journal article" date="2022" name="Mol. Ecol. Resour.">
        <title>The genomes of chicory, endive, great burdock and yacon provide insights into Asteraceae palaeo-polyploidization history and plant inulin production.</title>
        <authorList>
            <person name="Fan W."/>
            <person name="Wang S."/>
            <person name="Wang H."/>
            <person name="Wang A."/>
            <person name="Jiang F."/>
            <person name="Liu H."/>
            <person name="Zhao H."/>
            <person name="Xu D."/>
            <person name="Zhang Y."/>
        </authorList>
    </citation>
    <scope>NUCLEOTIDE SEQUENCE [LARGE SCALE GENOMIC DNA]</scope>
    <source>
        <strain evidence="2">cv. Niubang</strain>
    </source>
</reference>
<reference evidence="1 2" key="2">
    <citation type="journal article" date="2022" name="Mol. Ecol. Resour.">
        <title>The genomes of chicory, endive, great burdock and yacon provide insights into Asteraceae paleo-polyploidization history and plant inulin production.</title>
        <authorList>
            <person name="Fan W."/>
            <person name="Wang S."/>
            <person name="Wang H."/>
            <person name="Wang A."/>
            <person name="Jiang F."/>
            <person name="Liu H."/>
            <person name="Zhao H."/>
            <person name="Xu D."/>
            <person name="Zhang Y."/>
        </authorList>
    </citation>
    <scope>NUCLEOTIDE SEQUENCE [LARGE SCALE GENOMIC DNA]</scope>
    <source>
        <strain evidence="2">cv. Niubang</strain>
    </source>
</reference>
<evidence type="ECO:0000313" key="2">
    <source>
        <dbReference type="Proteomes" id="UP001055879"/>
    </source>
</evidence>
<keyword evidence="2" id="KW-1185">Reference proteome</keyword>
<organism evidence="1 2">
    <name type="scientific">Arctium lappa</name>
    <name type="common">Greater burdock</name>
    <name type="synonym">Lappa major</name>
    <dbReference type="NCBI Taxonomy" id="4217"/>
    <lineage>
        <taxon>Eukaryota</taxon>
        <taxon>Viridiplantae</taxon>
        <taxon>Streptophyta</taxon>
        <taxon>Embryophyta</taxon>
        <taxon>Tracheophyta</taxon>
        <taxon>Spermatophyta</taxon>
        <taxon>Magnoliopsida</taxon>
        <taxon>eudicotyledons</taxon>
        <taxon>Gunneridae</taxon>
        <taxon>Pentapetalae</taxon>
        <taxon>asterids</taxon>
        <taxon>campanulids</taxon>
        <taxon>Asterales</taxon>
        <taxon>Asteraceae</taxon>
        <taxon>Carduoideae</taxon>
        <taxon>Cardueae</taxon>
        <taxon>Arctiinae</taxon>
        <taxon>Arctium</taxon>
    </lineage>
</organism>
<dbReference type="Proteomes" id="UP001055879">
    <property type="component" value="Linkage Group LG15"/>
</dbReference>
<comment type="caution">
    <text evidence="1">The sequence shown here is derived from an EMBL/GenBank/DDBJ whole genome shotgun (WGS) entry which is preliminary data.</text>
</comment>